<name>A0AA39JAS2_ARMTA</name>
<evidence type="ECO:0000313" key="2">
    <source>
        <dbReference type="Proteomes" id="UP001175211"/>
    </source>
</evidence>
<dbReference type="EMBL" id="JAUEPS010000098">
    <property type="protein sequence ID" value="KAK0438356.1"/>
    <property type="molecule type" value="Genomic_DNA"/>
</dbReference>
<organism evidence="1 2">
    <name type="scientific">Armillaria tabescens</name>
    <name type="common">Ringless honey mushroom</name>
    <name type="synonym">Agaricus tabescens</name>
    <dbReference type="NCBI Taxonomy" id="1929756"/>
    <lineage>
        <taxon>Eukaryota</taxon>
        <taxon>Fungi</taxon>
        <taxon>Dikarya</taxon>
        <taxon>Basidiomycota</taxon>
        <taxon>Agaricomycotina</taxon>
        <taxon>Agaricomycetes</taxon>
        <taxon>Agaricomycetidae</taxon>
        <taxon>Agaricales</taxon>
        <taxon>Marasmiineae</taxon>
        <taxon>Physalacriaceae</taxon>
        <taxon>Desarmillaria</taxon>
    </lineage>
</organism>
<proteinExistence type="predicted"/>
<dbReference type="AlphaFoldDB" id="A0AA39JAS2"/>
<dbReference type="GeneID" id="85364590"/>
<protein>
    <submittedName>
        <fullName evidence="1">Uncharacterized protein</fullName>
    </submittedName>
</protein>
<comment type="caution">
    <text evidence="1">The sequence shown here is derived from an EMBL/GenBank/DDBJ whole genome shotgun (WGS) entry which is preliminary data.</text>
</comment>
<accession>A0AA39JAS2</accession>
<dbReference type="Proteomes" id="UP001175211">
    <property type="component" value="Unassembled WGS sequence"/>
</dbReference>
<dbReference type="RefSeq" id="XP_060322926.1">
    <property type="nucleotide sequence ID" value="XM_060481042.1"/>
</dbReference>
<gene>
    <name evidence="1" type="ORF">EV420DRAFT_1769726</name>
</gene>
<keyword evidence="2" id="KW-1185">Reference proteome</keyword>
<evidence type="ECO:0000313" key="1">
    <source>
        <dbReference type="EMBL" id="KAK0438356.1"/>
    </source>
</evidence>
<reference evidence="1" key="1">
    <citation type="submission" date="2023-06" db="EMBL/GenBank/DDBJ databases">
        <authorList>
            <consortium name="Lawrence Berkeley National Laboratory"/>
            <person name="Ahrendt S."/>
            <person name="Sahu N."/>
            <person name="Indic B."/>
            <person name="Wong-Bajracharya J."/>
            <person name="Merenyi Z."/>
            <person name="Ke H.-M."/>
            <person name="Monk M."/>
            <person name="Kocsube S."/>
            <person name="Drula E."/>
            <person name="Lipzen A."/>
            <person name="Balint B."/>
            <person name="Henrissat B."/>
            <person name="Andreopoulos B."/>
            <person name="Martin F.M."/>
            <person name="Harder C.B."/>
            <person name="Rigling D."/>
            <person name="Ford K.L."/>
            <person name="Foster G.D."/>
            <person name="Pangilinan J."/>
            <person name="Papanicolaou A."/>
            <person name="Barry K."/>
            <person name="LaButti K."/>
            <person name="Viragh M."/>
            <person name="Koriabine M."/>
            <person name="Yan M."/>
            <person name="Riley R."/>
            <person name="Champramary S."/>
            <person name="Plett K.L."/>
            <person name="Tsai I.J."/>
            <person name="Slot J."/>
            <person name="Sipos G."/>
            <person name="Plett J."/>
            <person name="Nagy L.G."/>
            <person name="Grigoriev I.V."/>
        </authorList>
    </citation>
    <scope>NUCLEOTIDE SEQUENCE</scope>
    <source>
        <strain evidence="1">CCBAS 213</strain>
    </source>
</reference>
<sequence length="432" mass="50884">MLRFIRPYLKTLSLVRPRYLCTHTELEKEIFELQEALYTLQEFVEHPKAVDYLRAVHAYHYEVRPESSSEERWAEVCCRLKMPKSYDDPNELIYGLAHYSPPQMYLPQLFYVETYKTVWKFLNSFSSPFESFWLGGDLRDIGLVEPVLFGTTSLFYSHVRILRNKPIPQCHQLPDPLPLGEPVSYQIMMHEQIKLVVIEMDAAQFKFTLHDQEVYTRLFTELYAASQYNNYIVDRDQPLDLRVYGLLTDTAENVFFSYDPATATFEKDENVCVDSNRNTIIHDMMRLSEKLFSVLMHAYNEQLEDRYSKVKLLPKEDLPQMYIKINAATTKSEPCDRTLLDLLAEAVQDAKLASEKLSQHWSEDALKEGLQLLRKSLWVLPLAETTHYCWLGLHDDLDQMAVKAASSFRREKNSLEKKWKDQEGYKTYEYFY</sequence>